<evidence type="ECO:0000256" key="1">
    <source>
        <dbReference type="ARBA" id="ARBA00022679"/>
    </source>
</evidence>
<evidence type="ECO:0000313" key="5">
    <source>
        <dbReference type="Proteomes" id="UP000295560"/>
    </source>
</evidence>
<sequence>MLARVPPIRPARRDDVERMRAIERAAGEMFRPLGMDLVADDEPLPAAHIQKFVDDDRAWVAEVDGTVAGYLLAAVVDGEGHVEQVSVDPAFAGRRIGAALVEHAASRYGDLTLTTFRDVAWNGPYYERLGFRWSDDDEIGPELRAVREAERAHGLDRWPRGCMRRPSVPGATLAP</sequence>
<dbReference type="Pfam" id="PF13508">
    <property type="entry name" value="Acetyltransf_7"/>
    <property type="match status" value="1"/>
</dbReference>
<keyword evidence="4" id="KW-0689">Ribosomal protein</keyword>
<dbReference type="EMBL" id="SMFZ01000001">
    <property type="protein sequence ID" value="TCK27324.1"/>
    <property type="molecule type" value="Genomic_DNA"/>
</dbReference>
<protein>
    <submittedName>
        <fullName evidence="4">Ribosomal protein S18 acetylase RimI-like enzyme</fullName>
    </submittedName>
</protein>
<keyword evidence="1" id="KW-0808">Transferase</keyword>
<dbReference type="InterPro" id="IPR016181">
    <property type="entry name" value="Acyl_CoA_acyltransferase"/>
</dbReference>
<dbReference type="AlphaFoldDB" id="A0A4R1HX40"/>
<dbReference type="OrthoDB" id="572496at2"/>
<dbReference type="PROSITE" id="PS51186">
    <property type="entry name" value="GNAT"/>
    <property type="match status" value="1"/>
</dbReference>
<organism evidence="4 5">
    <name type="scientific">Pseudonocardia endophytica</name>
    <dbReference type="NCBI Taxonomy" id="401976"/>
    <lineage>
        <taxon>Bacteria</taxon>
        <taxon>Bacillati</taxon>
        <taxon>Actinomycetota</taxon>
        <taxon>Actinomycetes</taxon>
        <taxon>Pseudonocardiales</taxon>
        <taxon>Pseudonocardiaceae</taxon>
        <taxon>Pseudonocardia</taxon>
    </lineage>
</organism>
<dbReference type="PANTHER" id="PTHR43800">
    <property type="entry name" value="PEPTIDYL-LYSINE N-ACETYLTRANSFERASE YJAB"/>
    <property type="match status" value="1"/>
</dbReference>
<reference evidence="4 5" key="1">
    <citation type="submission" date="2019-03" db="EMBL/GenBank/DDBJ databases">
        <title>Sequencing the genomes of 1000 actinobacteria strains.</title>
        <authorList>
            <person name="Klenk H.-P."/>
        </authorList>
    </citation>
    <scope>NUCLEOTIDE SEQUENCE [LARGE SCALE GENOMIC DNA]</scope>
    <source>
        <strain evidence="4 5">DSM 44969</strain>
    </source>
</reference>
<keyword evidence="2" id="KW-0012">Acyltransferase</keyword>
<dbReference type="CDD" id="cd04301">
    <property type="entry name" value="NAT_SF"/>
    <property type="match status" value="1"/>
</dbReference>
<dbReference type="InterPro" id="IPR000182">
    <property type="entry name" value="GNAT_dom"/>
</dbReference>
<evidence type="ECO:0000313" key="4">
    <source>
        <dbReference type="EMBL" id="TCK27324.1"/>
    </source>
</evidence>
<evidence type="ECO:0000259" key="3">
    <source>
        <dbReference type="PROSITE" id="PS51186"/>
    </source>
</evidence>
<comment type="caution">
    <text evidence="4">The sequence shown here is derived from an EMBL/GenBank/DDBJ whole genome shotgun (WGS) entry which is preliminary data.</text>
</comment>
<proteinExistence type="predicted"/>
<dbReference type="GO" id="GO:0016747">
    <property type="term" value="F:acyltransferase activity, transferring groups other than amino-acyl groups"/>
    <property type="evidence" value="ECO:0007669"/>
    <property type="project" value="InterPro"/>
</dbReference>
<keyword evidence="5" id="KW-1185">Reference proteome</keyword>
<gene>
    <name evidence="4" type="ORF">EV378_3194</name>
</gene>
<dbReference type="Gene3D" id="3.40.630.30">
    <property type="match status" value="1"/>
</dbReference>
<dbReference type="GO" id="GO:0005840">
    <property type="term" value="C:ribosome"/>
    <property type="evidence" value="ECO:0007669"/>
    <property type="project" value="UniProtKB-KW"/>
</dbReference>
<dbReference type="PANTHER" id="PTHR43800:SF1">
    <property type="entry name" value="PEPTIDYL-LYSINE N-ACETYLTRANSFERASE YJAB"/>
    <property type="match status" value="1"/>
</dbReference>
<dbReference type="SUPFAM" id="SSF55729">
    <property type="entry name" value="Acyl-CoA N-acyltransferases (Nat)"/>
    <property type="match status" value="1"/>
</dbReference>
<dbReference type="Proteomes" id="UP000295560">
    <property type="component" value="Unassembled WGS sequence"/>
</dbReference>
<keyword evidence="4" id="KW-0687">Ribonucleoprotein</keyword>
<accession>A0A4R1HX40</accession>
<evidence type="ECO:0000256" key="2">
    <source>
        <dbReference type="ARBA" id="ARBA00023315"/>
    </source>
</evidence>
<feature type="domain" description="N-acetyltransferase" evidence="3">
    <location>
        <begin position="6"/>
        <end position="153"/>
    </location>
</feature>
<name>A0A4R1HX40_PSEEN</name>